<dbReference type="InterPro" id="IPR003593">
    <property type="entry name" value="AAA+_ATPase"/>
</dbReference>
<protein>
    <submittedName>
        <fullName evidence="12">ATP-binding cassette domain-containing protein</fullName>
    </submittedName>
</protein>
<evidence type="ECO:0000313" key="12">
    <source>
        <dbReference type="EMBL" id="MFF5289553.1"/>
    </source>
</evidence>
<dbReference type="Pfam" id="PF02653">
    <property type="entry name" value="BPD_transp_2"/>
    <property type="match status" value="1"/>
</dbReference>
<feature type="transmembrane region" description="Helical" evidence="10">
    <location>
        <begin position="38"/>
        <end position="59"/>
    </location>
</feature>
<dbReference type="RefSeq" id="WP_020518383.1">
    <property type="nucleotide sequence ID" value="NZ_JBIAZU010000002.1"/>
</dbReference>
<evidence type="ECO:0000256" key="8">
    <source>
        <dbReference type="ARBA" id="ARBA00023136"/>
    </source>
</evidence>
<evidence type="ECO:0000256" key="9">
    <source>
        <dbReference type="SAM" id="MobiDB-lite"/>
    </source>
</evidence>
<keyword evidence="5" id="KW-0547">Nucleotide-binding</keyword>
<evidence type="ECO:0000256" key="5">
    <source>
        <dbReference type="ARBA" id="ARBA00022741"/>
    </source>
</evidence>
<dbReference type="PANTHER" id="PTHR45772">
    <property type="entry name" value="CONSERVED COMPONENT OF ABC TRANSPORTER FOR NATURAL AMINO ACIDS-RELATED"/>
    <property type="match status" value="1"/>
</dbReference>
<dbReference type="PROSITE" id="PS50893">
    <property type="entry name" value="ABC_TRANSPORTER_2"/>
    <property type="match status" value="1"/>
</dbReference>
<keyword evidence="3" id="KW-1003">Cell membrane</keyword>
<feature type="transmembrane region" description="Helical" evidence="10">
    <location>
        <begin position="218"/>
        <end position="236"/>
    </location>
</feature>
<dbReference type="Proteomes" id="UP001602245">
    <property type="component" value="Unassembled WGS sequence"/>
</dbReference>
<evidence type="ECO:0000256" key="10">
    <source>
        <dbReference type="SAM" id="Phobius"/>
    </source>
</evidence>
<dbReference type="CDD" id="cd06581">
    <property type="entry name" value="TM_PBP1_LivM_like"/>
    <property type="match status" value="1"/>
</dbReference>
<feature type="transmembrane region" description="Helical" evidence="10">
    <location>
        <begin position="157"/>
        <end position="180"/>
    </location>
</feature>
<evidence type="ECO:0000256" key="4">
    <source>
        <dbReference type="ARBA" id="ARBA00022692"/>
    </source>
</evidence>
<reference evidence="12 13" key="1">
    <citation type="submission" date="2024-10" db="EMBL/GenBank/DDBJ databases">
        <title>The Natural Products Discovery Center: Release of the First 8490 Sequenced Strains for Exploring Actinobacteria Biosynthetic Diversity.</title>
        <authorList>
            <person name="Kalkreuter E."/>
            <person name="Kautsar S.A."/>
            <person name="Yang D."/>
            <person name="Bader C.D."/>
            <person name="Teijaro C.N."/>
            <person name="Fluegel L."/>
            <person name="Davis C.M."/>
            <person name="Simpson J.R."/>
            <person name="Lauterbach L."/>
            <person name="Steele A.D."/>
            <person name="Gui C."/>
            <person name="Meng S."/>
            <person name="Li G."/>
            <person name="Viehrig K."/>
            <person name="Ye F."/>
            <person name="Su P."/>
            <person name="Kiefer A.F."/>
            <person name="Nichols A."/>
            <person name="Cepeda A.J."/>
            <person name="Yan W."/>
            <person name="Fan B."/>
            <person name="Jiang Y."/>
            <person name="Adhikari A."/>
            <person name="Zheng C.-J."/>
            <person name="Schuster L."/>
            <person name="Cowan T.M."/>
            <person name="Smanski M.J."/>
            <person name="Chevrette M.G."/>
            <person name="De Carvalho L.P.S."/>
            <person name="Shen B."/>
        </authorList>
    </citation>
    <scope>NUCLEOTIDE SEQUENCE [LARGE SCALE GENOMIC DNA]</scope>
    <source>
        <strain evidence="12 13">NPDC000087</strain>
    </source>
</reference>
<feature type="domain" description="ABC transporter" evidence="11">
    <location>
        <begin position="352"/>
        <end position="599"/>
    </location>
</feature>
<dbReference type="Pfam" id="PF00005">
    <property type="entry name" value="ABC_tran"/>
    <property type="match status" value="1"/>
</dbReference>
<keyword evidence="4 10" id="KW-0812">Transmembrane</keyword>
<feature type="transmembrane region" description="Helical" evidence="10">
    <location>
        <begin position="290"/>
        <end position="312"/>
    </location>
</feature>
<dbReference type="SMART" id="SM00382">
    <property type="entry name" value="AAA"/>
    <property type="match status" value="1"/>
</dbReference>
<evidence type="ECO:0000256" key="3">
    <source>
        <dbReference type="ARBA" id="ARBA00022475"/>
    </source>
</evidence>
<keyword evidence="7 10" id="KW-1133">Transmembrane helix</keyword>
<feature type="transmembrane region" description="Helical" evidence="10">
    <location>
        <begin position="117"/>
        <end position="137"/>
    </location>
</feature>
<dbReference type="InterPro" id="IPR051120">
    <property type="entry name" value="ABC_AA/LPS_Transport"/>
</dbReference>
<organism evidence="12 13">
    <name type="scientific">Paractinoplanes globisporus</name>
    <dbReference type="NCBI Taxonomy" id="113565"/>
    <lineage>
        <taxon>Bacteria</taxon>
        <taxon>Bacillati</taxon>
        <taxon>Actinomycetota</taxon>
        <taxon>Actinomycetes</taxon>
        <taxon>Micromonosporales</taxon>
        <taxon>Micromonosporaceae</taxon>
        <taxon>Paractinoplanes</taxon>
    </lineage>
</organism>
<comment type="subcellular location">
    <subcellularLocation>
        <location evidence="1">Cell membrane</location>
        <topology evidence="1">Multi-pass membrane protein</topology>
    </subcellularLocation>
</comment>
<feature type="transmembrane region" description="Helical" evidence="10">
    <location>
        <begin position="92"/>
        <end position="110"/>
    </location>
</feature>
<evidence type="ECO:0000256" key="7">
    <source>
        <dbReference type="ARBA" id="ARBA00022989"/>
    </source>
</evidence>
<name>A0ABW6W9A8_9ACTN</name>
<dbReference type="GO" id="GO:0005524">
    <property type="term" value="F:ATP binding"/>
    <property type="evidence" value="ECO:0007669"/>
    <property type="project" value="UniProtKB-KW"/>
</dbReference>
<proteinExistence type="predicted"/>
<dbReference type="InterPro" id="IPR003439">
    <property type="entry name" value="ABC_transporter-like_ATP-bd"/>
</dbReference>
<dbReference type="InterPro" id="IPR001851">
    <property type="entry name" value="ABC_transp_permease"/>
</dbReference>
<sequence length="623" mass="65864">MSRAALTATRLRPLRPALPIVVLLAAMAAPYFGMSLYAARTVMLICGLALLVSSINIVLGYAGELAVGQVALYATGAYVAGYLGSAHGVTEILIVIPIAILVVIVIGLVTGIPGLRLGGWSLAMVTFFLVLLLPDFINVFEHFTAGTLGISVPAPTLFGSTITGTNFYFLTLLVTALWFAVFRNLVLSRHGAAFLVLKHSPVLAASLGISVFRLKLLAYLFGAIPAALAGVLYGWLQNFIAPDTFTFQLALSILAASVIGGSTSIYGAFIGAALLQITQQEFTSFNQWQLVLYGAFLILAGVFLYNGVIGAGRQLAGVLRRRGWWPTVTLPVRTEVAPPPAAEENELPGEELAVQGVSKSFGGNRALDDVSVTAKPGEVTAVIGPNGSGKTTLLNLVCGFYRPTSGTISLGSRTLAGLASYQVARAGVARTFQTPLIPKDLTTRQFVATGRYIGESAGMAASILRLPGYFRRTRADDAEAGRLLGLLGIGHVAEDPVSSLPLGTRRLVEVARCLAARPSLFLFDEVGSGLDESDLDRLADAIRMIKRAGGTVVLVEHNFPLVLKLSDTIHVLAQGRLLASGTPDEIQADPRVLEEYVGSTPSAEGPSSIDDFAEPALSQTEER</sequence>
<keyword evidence="6 12" id="KW-0067">ATP-binding</keyword>
<keyword evidence="13" id="KW-1185">Reference proteome</keyword>
<dbReference type="Pfam" id="PF12399">
    <property type="entry name" value="BCA_ABC_TP_C"/>
    <property type="match status" value="1"/>
</dbReference>
<evidence type="ECO:0000256" key="6">
    <source>
        <dbReference type="ARBA" id="ARBA00022840"/>
    </source>
</evidence>
<evidence type="ECO:0000256" key="2">
    <source>
        <dbReference type="ARBA" id="ARBA00022448"/>
    </source>
</evidence>
<evidence type="ECO:0000256" key="1">
    <source>
        <dbReference type="ARBA" id="ARBA00004651"/>
    </source>
</evidence>
<feature type="transmembrane region" description="Helical" evidence="10">
    <location>
        <begin position="248"/>
        <end position="270"/>
    </location>
</feature>
<evidence type="ECO:0000259" key="11">
    <source>
        <dbReference type="PROSITE" id="PS50893"/>
    </source>
</evidence>
<dbReference type="InterPro" id="IPR027417">
    <property type="entry name" value="P-loop_NTPase"/>
</dbReference>
<feature type="transmembrane region" description="Helical" evidence="10">
    <location>
        <begin position="66"/>
        <end position="86"/>
    </location>
</feature>
<comment type="caution">
    <text evidence="12">The sequence shown here is derived from an EMBL/GenBank/DDBJ whole genome shotgun (WGS) entry which is preliminary data.</text>
</comment>
<dbReference type="InterPro" id="IPR043428">
    <property type="entry name" value="LivM-like"/>
</dbReference>
<keyword evidence="2" id="KW-0813">Transport</keyword>
<dbReference type="Gene3D" id="3.40.50.300">
    <property type="entry name" value="P-loop containing nucleotide triphosphate hydrolases"/>
    <property type="match status" value="1"/>
</dbReference>
<gene>
    <name evidence="12" type="ORF">ACFY35_08950</name>
</gene>
<keyword evidence="8 10" id="KW-0472">Membrane</keyword>
<dbReference type="SUPFAM" id="SSF52540">
    <property type="entry name" value="P-loop containing nucleoside triphosphate hydrolases"/>
    <property type="match status" value="1"/>
</dbReference>
<dbReference type="EMBL" id="JBIAZU010000002">
    <property type="protein sequence ID" value="MFF5289553.1"/>
    <property type="molecule type" value="Genomic_DNA"/>
</dbReference>
<evidence type="ECO:0000313" key="13">
    <source>
        <dbReference type="Proteomes" id="UP001602245"/>
    </source>
</evidence>
<dbReference type="PANTHER" id="PTHR45772:SF1">
    <property type="entry name" value="ABC TRANSPORTER ATP-BINDING PROTEIN"/>
    <property type="match status" value="1"/>
</dbReference>
<feature type="region of interest" description="Disordered" evidence="9">
    <location>
        <begin position="597"/>
        <end position="623"/>
    </location>
</feature>
<accession>A0ABW6W9A8</accession>
<dbReference type="InterPro" id="IPR032823">
    <property type="entry name" value="BCA_ABC_TP_C"/>
</dbReference>